<feature type="signal peptide" evidence="13">
    <location>
        <begin position="1"/>
        <end position="29"/>
    </location>
</feature>
<dbReference type="GO" id="GO:0070120">
    <property type="term" value="P:ciliary neurotrophic factor-mediated signaling pathway"/>
    <property type="evidence" value="ECO:0007669"/>
    <property type="project" value="InterPro"/>
</dbReference>
<evidence type="ECO:0000313" key="14">
    <source>
        <dbReference type="Ensembl" id="ENSKMAP00000009700.1"/>
    </source>
</evidence>
<dbReference type="SUPFAM" id="SSF47266">
    <property type="entry name" value="4-helical cytokines"/>
    <property type="match status" value="1"/>
</dbReference>
<dbReference type="GeneTree" id="ENSGT00420000029890"/>
<dbReference type="OMA" id="RNQQCGN"/>
<evidence type="ECO:0000256" key="5">
    <source>
        <dbReference type="ARBA" id="ARBA00022473"/>
    </source>
</evidence>
<dbReference type="GO" id="GO:0043524">
    <property type="term" value="P:negative regulation of neuron apoptotic process"/>
    <property type="evidence" value="ECO:0007669"/>
    <property type="project" value="InterPro"/>
</dbReference>
<comment type="function">
    <text evidence="12">CNTF is a survival factor for various neuronal cell types. Seems to prevent the degeneration of motor axons after axotomy.</text>
</comment>
<keyword evidence="5" id="KW-0217">Developmental protein</keyword>
<dbReference type="Ensembl" id="ENSKMAT00000009849.1">
    <property type="protein sequence ID" value="ENSKMAP00000009700.1"/>
    <property type="gene ID" value="ENSKMAG00000007284.1"/>
</dbReference>
<dbReference type="GO" id="GO:0006955">
    <property type="term" value="P:immune response"/>
    <property type="evidence" value="ECO:0007669"/>
    <property type="project" value="InterPro"/>
</dbReference>
<keyword evidence="11" id="KW-0339">Growth factor</keyword>
<comment type="subcellular location">
    <subcellularLocation>
        <location evidence="1">Cytoplasm</location>
    </subcellularLocation>
    <subcellularLocation>
        <location evidence="2">Secreted</location>
    </subcellularLocation>
</comment>
<dbReference type="InterPro" id="IPR000151">
    <property type="entry name" value="Ciliary_neurotrophic_fac_CNTF"/>
</dbReference>
<feature type="chain" id="PRO_5018678846" description="Ciliary neurotrophic factor" evidence="13">
    <location>
        <begin position="30"/>
        <end position="222"/>
    </location>
</feature>
<evidence type="ECO:0000313" key="15">
    <source>
        <dbReference type="Proteomes" id="UP000264800"/>
    </source>
</evidence>
<keyword evidence="10" id="KW-0524">Neurogenesis</keyword>
<dbReference type="Proteomes" id="UP000264800">
    <property type="component" value="Unplaced"/>
</dbReference>
<name>A0A3Q3A1N1_KRYMA</name>
<keyword evidence="9" id="KW-0221">Differentiation</keyword>
<dbReference type="AlphaFoldDB" id="A0A3Q3A1N1"/>
<evidence type="ECO:0000256" key="9">
    <source>
        <dbReference type="ARBA" id="ARBA00022782"/>
    </source>
</evidence>
<dbReference type="PANTHER" id="PTHR15196:SF0">
    <property type="entry name" value="CILIARY NEUROTROPHIC FACTOR"/>
    <property type="match status" value="1"/>
</dbReference>
<dbReference type="InterPro" id="IPR009079">
    <property type="entry name" value="4_helix_cytokine-like_core"/>
</dbReference>
<reference evidence="14" key="1">
    <citation type="submission" date="2025-08" db="UniProtKB">
        <authorList>
            <consortium name="Ensembl"/>
        </authorList>
    </citation>
    <scope>IDENTIFICATION</scope>
</reference>
<evidence type="ECO:0000256" key="7">
    <source>
        <dbReference type="ARBA" id="ARBA00022514"/>
    </source>
</evidence>
<evidence type="ECO:0000256" key="13">
    <source>
        <dbReference type="SAM" id="SignalP"/>
    </source>
</evidence>
<dbReference type="GO" id="GO:0005737">
    <property type="term" value="C:cytoplasm"/>
    <property type="evidence" value="ECO:0007669"/>
    <property type="project" value="UniProtKB-SubCell"/>
</dbReference>
<evidence type="ECO:0000256" key="10">
    <source>
        <dbReference type="ARBA" id="ARBA00022902"/>
    </source>
</evidence>
<evidence type="ECO:0000256" key="12">
    <source>
        <dbReference type="ARBA" id="ARBA00025427"/>
    </source>
</evidence>
<keyword evidence="13" id="KW-0732">Signal</keyword>
<dbReference type="GO" id="GO:0007399">
    <property type="term" value="P:nervous system development"/>
    <property type="evidence" value="ECO:0007669"/>
    <property type="project" value="UniProtKB-KW"/>
</dbReference>
<dbReference type="GO" id="GO:0005125">
    <property type="term" value="F:cytokine activity"/>
    <property type="evidence" value="ECO:0007669"/>
    <property type="project" value="UniProtKB-KW"/>
</dbReference>
<dbReference type="STRING" id="37003.ENSKMAP00000009700"/>
<organism evidence="14 15">
    <name type="scientific">Kryptolebias marmoratus</name>
    <name type="common">Mangrove killifish</name>
    <name type="synonym">Rivulus marmoratus</name>
    <dbReference type="NCBI Taxonomy" id="37003"/>
    <lineage>
        <taxon>Eukaryota</taxon>
        <taxon>Metazoa</taxon>
        <taxon>Chordata</taxon>
        <taxon>Craniata</taxon>
        <taxon>Vertebrata</taxon>
        <taxon>Euteleostomi</taxon>
        <taxon>Actinopterygii</taxon>
        <taxon>Neopterygii</taxon>
        <taxon>Teleostei</taxon>
        <taxon>Neoteleostei</taxon>
        <taxon>Acanthomorphata</taxon>
        <taxon>Ovalentaria</taxon>
        <taxon>Atherinomorphae</taxon>
        <taxon>Cyprinodontiformes</taxon>
        <taxon>Rivulidae</taxon>
        <taxon>Kryptolebias</taxon>
    </lineage>
</organism>
<dbReference type="GO" id="GO:0005615">
    <property type="term" value="C:extracellular space"/>
    <property type="evidence" value="ECO:0007669"/>
    <property type="project" value="UniProtKB-KW"/>
</dbReference>
<dbReference type="GO" id="GO:0030154">
    <property type="term" value="P:cell differentiation"/>
    <property type="evidence" value="ECO:0007669"/>
    <property type="project" value="UniProtKB-KW"/>
</dbReference>
<keyword evidence="8" id="KW-0964">Secreted</keyword>
<dbReference type="GO" id="GO:0008083">
    <property type="term" value="F:growth factor activity"/>
    <property type="evidence" value="ECO:0007669"/>
    <property type="project" value="UniProtKB-KW"/>
</dbReference>
<comment type="similarity">
    <text evidence="3">Belongs to the CNTF family.</text>
</comment>
<evidence type="ECO:0000256" key="8">
    <source>
        <dbReference type="ARBA" id="ARBA00022525"/>
    </source>
</evidence>
<accession>A0A3Q3A1N1</accession>
<evidence type="ECO:0000256" key="1">
    <source>
        <dbReference type="ARBA" id="ARBA00004496"/>
    </source>
</evidence>
<dbReference type="PANTHER" id="PTHR15196">
    <property type="entry name" value="CILIARY NEUROTROPHIC FACTOR"/>
    <property type="match status" value="1"/>
</dbReference>
<dbReference type="Gene3D" id="1.20.1250.10">
    <property type="match status" value="1"/>
</dbReference>
<protein>
    <recommendedName>
        <fullName evidence="4">Ciliary neurotrophic factor</fullName>
    </recommendedName>
</protein>
<evidence type="ECO:0000256" key="4">
    <source>
        <dbReference type="ARBA" id="ARBA00015150"/>
    </source>
</evidence>
<proteinExistence type="inferred from homology"/>
<dbReference type="Pfam" id="PF01291">
    <property type="entry name" value="LIF_OSM"/>
    <property type="match status" value="1"/>
</dbReference>
<evidence type="ECO:0000256" key="6">
    <source>
        <dbReference type="ARBA" id="ARBA00022490"/>
    </source>
</evidence>
<keyword evidence="6" id="KW-0963">Cytoplasm</keyword>
<keyword evidence="15" id="KW-1185">Reference proteome</keyword>
<dbReference type="GO" id="GO:0005127">
    <property type="term" value="F:ciliary neurotrophic factor receptor binding"/>
    <property type="evidence" value="ECO:0007669"/>
    <property type="project" value="InterPro"/>
</dbReference>
<evidence type="ECO:0000256" key="3">
    <source>
        <dbReference type="ARBA" id="ARBA00007988"/>
    </source>
</evidence>
<evidence type="ECO:0000256" key="11">
    <source>
        <dbReference type="ARBA" id="ARBA00023030"/>
    </source>
</evidence>
<dbReference type="InterPro" id="IPR001581">
    <property type="entry name" value="Leukemia_IF/oncostatin"/>
</dbReference>
<reference evidence="14" key="2">
    <citation type="submission" date="2025-09" db="UniProtKB">
        <authorList>
            <consortium name="Ensembl"/>
        </authorList>
    </citation>
    <scope>IDENTIFICATION</scope>
</reference>
<keyword evidence="7" id="KW-0202">Cytokine</keyword>
<sequence length="222" mass="24806">MNGHVKKMHFQQFLETALLYFLLLLAVDSKRSVAASRNHQCGKDLQMTLSLTKLVRKETAALTKEYIASQGEGFQQGFCKASVSGIPDPNISGLEPSERIASIYTQLQAFLSHLKHVQEQQGNLQPLKSPLLVDLSNVMERSKMLALRVKAFYSRLFPNLPLPEPAGGPTTLPPPQTIFQQKVYGCVVLTTYKKFLMNISICRERTTLKSKVCVVLQPLQTS</sequence>
<evidence type="ECO:0000256" key="2">
    <source>
        <dbReference type="ARBA" id="ARBA00004613"/>
    </source>
</evidence>